<keyword evidence="9" id="KW-1185">Reference proteome</keyword>
<feature type="transmembrane region" description="Helical" evidence="6">
    <location>
        <begin position="148"/>
        <end position="168"/>
    </location>
</feature>
<keyword evidence="2 6" id="KW-0812">Transmembrane</keyword>
<dbReference type="SUPFAM" id="SSF103481">
    <property type="entry name" value="Multidrug resistance efflux transporter EmrE"/>
    <property type="match status" value="2"/>
</dbReference>
<feature type="transmembrane region" description="Helical" evidence="6">
    <location>
        <begin position="65"/>
        <end position="84"/>
    </location>
</feature>
<dbReference type="InterPro" id="IPR037185">
    <property type="entry name" value="EmrE-like"/>
</dbReference>
<keyword evidence="3 6" id="KW-1133">Transmembrane helix</keyword>
<evidence type="ECO:0000256" key="1">
    <source>
        <dbReference type="ARBA" id="ARBA00004141"/>
    </source>
</evidence>
<dbReference type="GO" id="GO:0016020">
    <property type="term" value="C:membrane"/>
    <property type="evidence" value="ECO:0007669"/>
    <property type="project" value="UniProtKB-SubCell"/>
</dbReference>
<dbReference type="PANTHER" id="PTHR32322:SF9">
    <property type="entry name" value="AMINO-ACID METABOLITE EFFLUX PUMP-RELATED"/>
    <property type="match status" value="1"/>
</dbReference>
<feature type="transmembrane region" description="Helical" evidence="6">
    <location>
        <begin position="239"/>
        <end position="260"/>
    </location>
</feature>
<feature type="transmembrane region" description="Helical" evidence="6">
    <location>
        <begin position="118"/>
        <end position="136"/>
    </location>
</feature>
<feature type="transmembrane region" description="Helical" evidence="6">
    <location>
        <begin position="32"/>
        <end position="53"/>
    </location>
</feature>
<sequence>MLRNYLFLFGIGVIWGSQFIFQQMAVADISPVWVGAGRSLIGFLTLVIICQVMRIKSNGGQWFKFSLIGLLEATIPFILVAWGQQYLDTAIAAILMGTIPFFTVILAPLVIKGARITFAGIGSVLLGFSGLVMLFYPELMSGSSTTNLMAAGAIIVASACFSVALLLLKGVENEHPLIIARNVLGSASVQIILFAMLVAPVTEITPTASSLMAVTYLGTLCAGLVYFLYMMLIRDAGPVFASLNNYLVPMIGVLLGATINGEALSVHSWAALATIMMAVAFNQIFTGKSSKGSESSEPEEASAEGLLPAK</sequence>
<dbReference type="RefSeq" id="WP_020583212.1">
    <property type="nucleotide sequence ID" value="NZ_JOJP01000001.1"/>
</dbReference>
<evidence type="ECO:0000256" key="4">
    <source>
        <dbReference type="ARBA" id="ARBA00023136"/>
    </source>
</evidence>
<dbReference type="EMBL" id="JOJP01000001">
    <property type="protein sequence ID" value="KEI73062.1"/>
    <property type="molecule type" value="Genomic_DNA"/>
</dbReference>
<feature type="transmembrane region" description="Helical" evidence="6">
    <location>
        <begin position="180"/>
        <end position="199"/>
    </location>
</feature>
<evidence type="ECO:0000313" key="9">
    <source>
        <dbReference type="Proteomes" id="UP000027997"/>
    </source>
</evidence>
<keyword evidence="4 6" id="KW-0472">Membrane</keyword>
<comment type="caution">
    <text evidence="8">The sequence shown here is derived from an EMBL/GenBank/DDBJ whole genome shotgun (WGS) entry which is preliminary data.</text>
</comment>
<feature type="transmembrane region" description="Helical" evidence="6">
    <location>
        <begin position="211"/>
        <end position="232"/>
    </location>
</feature>
<feature type="region of interest" description="Disordered" evidence="5">
    <location>
        <begin position="288"/>
        <end position="310"/>
    </location>
</feature>
<proteinExistence type="predicted"/>
<name>A0A081KFY6_9GAMM</name>
<evidence type="ECO:0000256" key="3">
    <source>
        <dbReference type="ARBA" id="ARBA00022989"/>
    </source>
</evidence>
<dbReference type="PANTHER" id="PTHR32322">
    <property type="entry name" value="INNER MEMBRANE TRANSPORTER"/>
    <property type="match status" value="1"/>
</dbReference>
<feature type="transmembrane region" description="Helical" evidence="6">
    <location>
        <begin position="90"/>
        <end position="111"/>
    </location>
</feature>
<evidence type="ECO:0000259" key="7">
    <source>
        <dbReference type="Pfam" id="PF00892"/>
    </source>
</evidence>
<gene>
    <name evidence="8" type="ORF">GV64_22175</name>
</gene>
<accession>A0A081KFY6</accession>
<organism evidence="8 9">
    <name type="scientific">Endozoicomonas elysicola</name>
    <dbReference type="NCBI Taxonomy" id="305900"/>
    <lineage>
        <taxon>Bacteria</taxon>
        <taxon>Pseudomonadati</taxon>
        <taxon>Pseudomonadota</taxon>
        <taxon>Gammaproteobacteria</taxon>
        <taxon>Oceanospirillales</taxon>
        <taxon>Endozoicomonadaceae</taxon>
        <taxon>Endozoicomonas</taxon>
    </lineage>
</organism>
<feature type="domain" description="EamA" evidence="7">
    <location>
        <begin position="152"/>
        <end position="281"/>
    </location>
</feature>
<dbReference type="AlphaFoldDB" id="A0A081KFY6"/>
<feature type="transmembrane region" description="Helical" evidence="6">
    <location>
        <begin position="5"/>
        <end position="26"/>
    </location>
</feature>
<feature type="domain" description="EamA" evidence="7">
    <location>
        <begin position="5"/>
        <end position="135"/>
    </location>
</feature>
<evidence type="ECO:0000313" key="8">
    <source>
        <dbReference type="EMBL" id="KEI73062.1"/>
    </source>
</evidence>
<evidence type="ECO:0000256" key="6">
    <source>
        <dbReference type="SAM" id="Phobius"/>
    </source>
</evidence>
<reference evidence="8 9" key="1">
    <citation type="submission" date="2014-06" db="EMBL/GenBank/DDBJ databases">
        <title>Whole Genome Sequences of Three Symbiotic Endozoicomonas Bacteria.</title>
        <authorList>
            <person name="Neave M.J."/>
            <person name="Apprill A."/>
            <person name="Voolstra C.R."/>
        </authorList>
    </citation>
    <scope>NUCLEOTIDE SEQUENCE [LARGE SCALE GENOMIC DNA]</scope>
    <source>
        <strain evidence="8 9">DSM 22380</strain>
    </source>
</reference>
<protein>
    <submittedName>
        <fullName evidence="8">Membrane protein</fullName>
    </submittedName>
</protein>
<dbReference type="Pfam" id="PF00892">
    <property type="entry name" value="EamA"/>
    <property type="match status" value="2"/>
</dbReference>
<dbReference type="eggNOG" id="COG0697">
    <property type="taxonomic scope" value="Bacteria"/>
</dbReference>
<evidence type="ECO:0000256" key="2">
    <source>
        <dbReference type="ARBA" id="ARBA00022692"/>
    </source>
</evidence>
<evidence type="ECO:0000256" key="5">
    <source>
        <dbReference type="SAM" id="MobiDB-lite"/>
    </source>
</evidence>
<dbReference type="InterPro" id="IPR050638">
    <property type="entry name" value="AA-Vitamin_Transporters"/>
</dbReference>
<feature type="transmembrane region" description="Helical" evidence="6">
    <location>
        <begin position="266"/>
        <end position="285"/>
    </location>
</feature>
<comment type="subcellular location">
    <subcellularLocation>
        <location evidence="1">Membrane</location>
        <topology evidence="1">Multi-pass membrane protein</topology>
    </subcellularLocation>
</comment>
<dbReference type="InterPro" id="IPR000620">
    <property type="entry name" value="EamA_dom"/>
</dbReference>
<dbReference type="Proteomes" id="UP000027997">
    <property type="component" value="Unassembled WGS sequence"/>
</dbReference>